<dbReference type="Gene3D" id="3.50.50.60">
    <property type="entry name" value="FAD/NAD(P)-binding domain"/>
    <property type="match status" value="1"/>
</dbReference>
<dbReference type="InterPro" id="IPR036188">
    <property type="entry name" value="FAD/NAD-bd_sf"/>
</dbReference>
<proteinExistence type="predicted"/>
<dbReference type="SUPFAM" id="SSF51905">
    <property type="entry name" value="FAD/NAD(P)-binding domain"/>
    <property type="match status" value="1"/>
</dbReference>
<accession>A0A2H3JJS5</accession>
<keyword evidence="6" id="KW-1185">Reference proteome</keyword>
<dbReference type="PANTHER" id="PTHR46720:SF3">
    <property type="entry name" value="FAD-BINDING DOMAIN-CONTAINING PROTEIN-RELATED"/>
    <property type="match status" value="1"/>
</dbReference>
<dbReference type="GO" id="GO:0016491">
    <property type="term" value="F:oxidoreductase activity"/>
    <property type="evidence" value="ECO:0007669"/>
    <property type="project" value="UniProtKB-KW"/>
</dbReference>
<dbReference type="OrthoDB" id="2792632at2759"/>
<evidence type="ECO:0000256" key="2">
    <source>
        <dbReference type="ARBA" id="ARBA00022827"/>
    </source>
</evidence>
<evidence type="ECO:0000259" key="4">
    <source>
        <dbReference type="Pfam" id="PF01494"/>
    </source>
</evidence>
<dbReference type="Proteomes" id="UP000218811">
    <property type="component" value="Unassembled WGS sequence"/>
</dbReference>
<protein>
    <recommendedName>
        <fullName evidence="4">FAD-binding domain-containing protein</fullName>
    </recommendedName>
</protein>
<organism evidence="5 6">
    <name type="scientific">Wolfiporia cocos (strain MD-104)</name>
    <name type="common">Brown rot fungus</name>
    <dbReference type="NCBI Taxonomy" id="742152"/>
    <lineage>
        <taxon>Eukaryota</taxon>
        <taxon>Fungi</taxon>
        <taxon>Dikarya</taxon>
        <taxon>Basidiomycota</taxon>
        <taxon>Agaricomycotina</taxon>
        <taxon>Agaricomycetes</taxon>
        <taxon>Polyporales</taxon>
        <taxon>Phaeolaceae</taxon>
        <taxon>Wolfiporia</taxon>
    </lineage>
</organism>
<gene>
    <name evidence="5" type="ORF">WOLCODRAFT_71361</name>
</gene>
<name>A0A2H3JJS5_WOLCO</name>
<dbReference type="Pfam" id="PF01494">
    <property type="entry name" value="FAD_binding_3"/>
    <property type="match status" value="1"/>
</dbReference>
<dbReference type="InterPro" id="IPR051104">
    <property type="entry name" value="FAD_monoxygenase"/>
</dbReference>
<dbReference type="AlphaFoldDB" id="A0A2H3JJS5"/>
<dbReference type="PANTHER" id="PTHR46720">
    <property type="entry name" value="HYDROXYLASE, PUTATIVE (AFU_ORTHOLOGUE AFUA_3G01460)-RELATED"/>
    <property type="match status" value="1"/>
</dbReference>
<keyword evidence="2" id="KW-0274">FAD</keyword>
<dbReference type="InterPro" id="IPR002938">
    <property type="entry name" value="FAD-bd"/>
</dbReference>
<keyword evidence="1" id="KW-0285">Flavoprotein</keyword>
<evidence type="ECO:0000313" key="6">
    <source>
        <dbReference type="Proteomes" id="UP000218811"/>
    </source>
</evidence>
<reference evidence="5 6" key="1">
    <citation type="journal article" date="2012" name="Science">
        <title>The Paleozoic origin of enzymatic lignin decomposition reconstructed from 31 fungal genomes.</title>
        <authorList>
            <person name="Floudas D."/>
            <person name="Binder M."/>
            <person name="Riley R."/>
            <person name="Barry K."/>
            <person name="Blanchette R.A."/>
            <person name="Henrissat B."/>
            <person name="Martinez A.T."/>
            <person name="Otillar R."/>
            <person name="Spatafora J.W."/>
            <person name="Yadav J.S."/>
            <person name="Aerts A."/>
            <person name="Benoit I."/>
            <person name="Boyd A."/>
            <person name="Carlson A."/>
            <person name="Copeland A."/>
            <person name="Coutinho P.M."/>
            <person name="de Vries R.P."/>
            <person name="Ferreira P."/>
            <person name="Findley K."/>
            <person name="Foster B."/>
            <person name="Gaskell J."/>
            <person name="Glotzer D."/>
            <person name="Gorecki P."/>
            <person name="Heitman J."/>
            <person name="Hesse C."/>
            <person name="Hori C."/>
            <person name="Igarashi K."/>
            <person name="Jurgens J.A."/>
            <person name="Kallen N."/>
            <person name="Kersten P."/>
            <person name="Kohler A."/>
            <person name="Kuees U."/>
            <person name="Kumar T.K.A."/>
            <person name="Kuo A."/>
            <person name="LaButti K."/>
            <person name="Larrondo L.F."/>
            <person name="Lindquist E."/>
            <person name="Ling A."/>
            <person name="Lombard V."/>
            <person name="Lucas S."/>
            <person name="Lundell T."/>
            <person name="Martin R."/>
            <person name="McLaughlin D.J."/>
            <person name="Morgenstern I."/>
            <person name="Morin E."/>
            <person name="Murat C."/>
            <person name="Nagy L.G."/>
            <person name="Nolan M."/>
            <person name="Ohm R.A."/>
            <person name="Patyshakuliyeva A."/>
            <person name="Rokas A."/>
            <person name="Ruiz-Duenas F.J."/>
            <person name="Sabat G."/>
            <person name="Salamov A."/>
            <person name="Samejima M."/>
            <person name="Schmutz J."/>
            <person name="Slot J.C."/>
            <person name="St John F."/>
            <person name="Stenlid J."/>
            <person name="Sun H."/>
            <person name="Sun S."/>
            <person name="Syed K."/>
            <person name="Tsang A."/>
            <person name="Wiebenga A."/>
            <person name="Young D."/>
            <person name="Pisabarro A."/>
            <person name="Eastwood D.C."/>
            <person name="Martin F."/>
            <person name="Cullen D."/>
            <person name="Grigoriev I.V."/>
            <person name="Hibbett D.S."/>
        </authorList>
    </citation>
    <scope>NUCLEOTIDE SEQUENCE [LARGE SCALE GENOMIC DNA]</scope>
    <source>
        <strain evidence="5 6">MD-104</strain>
    </source>
</reference>
<dbReference type="EMBL" id="KB468113">
    <property type="protein sequence ID" value="PCH41805.1"/>
    <property type="molecule type" value="Genomic_DNA"/>
</dbReference>
<feature type="domain" description="FAD-binding" evidence="4">
    <location>
        <begin position="60"/>
        <end position="126"/>
    </location>
</feature>
<dbReference type="OMA" id="CHTSSTR"/>
<dbReference type="GO" id="GO:0071949">
    <property type="term" value="F:FAD binding"/>
    <property type="evidence" value="ECO:0007669"/>
    <property type="project" value="InterPro"/>
</dbReference>
<sequence>QAEGGAYDGKWVQTVPREELVALFAGWEREVQEMLEQCVVDSPSRWAIHMVPGLPFSVTKRVALIGDAVHAMETHLGAGAGQAIEDAYILGRLLTHPLATPSRVPEVLRIYQSVRLPFAKTVLQRARATGRMCEFNGEGCYDGRACPDERERLEELGQALYRQWQWQWQWRFDDQWDVAEWAIEQSLHMDTAKLQAR</sequence>
<evidence type="ECO:0000256" key="3">
    <source>
        <dbReference type="ARBA" id="ARBA00023002"/>
    </source>
</evidence>
<keyword evidence="3" id="KW-0560">Oxidoreductase</keyword>
<evidence type="ECO:0000313" key="5">
    <source>
        <dbReference type="EMBL" id="PCH41805.1"/>
    </source>
</evidence>
<evidence type="ECO:0000256" key="1">
    <source>
        <dbReference type="ARBA" id="ARBA00022630"/>
    </source>
</evidence>
<feature type="non-terminal residue" evidence="5">
    <location>
        <position position="1"/>
    </location>
</feature>
<dbReference type="PRINTS" id="PR00420">
    <property type="entry name" value="RNGMNOXGNASE"/>
</dbReference>
<dbReference type="STRING" id="742152.A0A2H3JJS5"/>
<dbReference type="GO" id="GO:0044550">
    <property type="term" value="P:secondary metabolite biosynthetic process"/>
    <property type="evidence" value="ECO:0007669"/>
    <property type="project" value="TreeGrafter"/>
</dbReference>